<feature type="transmembrane region" description="Helical" evidence="1">
    <location>
        <begin position="5"/>
        <end position="24"/>
    </location>
</feature>
<keyword evidence="3" id="KW-1185">Reference proteome</keyword>
<dbReference type="AlphaFoldDB" id="A0A7G9W9X1"/>
<keyword evidence="1" id="KW-1133">Transmembrane helix</keyword>
<dbReference type="Proteomes" id="UP000516160">
    <property type="component" value="Chromosome"/>
</dbReference>
<reference evidence="2 3" key="1">
    <citation type="submission" date="2020-07" db="EMBL/GenBank/DDBJ databases">
        <title>Alkalicella. sp. LB2 genome.</title>
        <authorList>
            <person name="Postec A."/>
            <person name="Quemeneur M."/>
        </authorList>
    </citation>
    <scope>NUCLEOTIDE SEQUENCE [LARGE SCALE GENOMIC DNA]</scope>
    <source>
        <strain evidence="2 3">LB2</strain>
    </source>
</reference>
<organism evidence="2 3">
    <name type="scientific">Alkalicella caledoniensis</name>
    <dbReference type="NCBI Taxonomy" id="2731377"/>
    <lineage>
        <taxon>Bacteria</taxon>
        <taxon>Bacillati</taxon>
        <taxon>Bacillota</taxon>
        <taxon>Clostridia</taxon>
        <taxon>Eubacteriales</taxon>
        <taxon>Proteinivoracaceae</taxon>
        <taxon>Alkalicella</taxon>
    </lineage>
</organism>
<protein>
    <submittedName>
        <fullName evidence="2">Uncharacterized protein</fullName>
    </submittedName>
</protein>
<accession>A0A7G9W9X1</accession>
<evidence type="ECO:0000313" key="2">
    <source>
        <dbReference type="EMBL" id="QNO15483.1"/>
    </source>
</evidence>
<dbReference type="RefSeq" id="WP_213165845.1">
    <property type="nucleotide sequence ID" value="NZ_CP058559.1"/>
</dbReference>
<evidence type="ECO:0000256" key="1">
    <source>
        <dbReference type="SAM" id="Phobius"/>
    </source>
</evidence>
<sequence length="54" mass="6061">MNTKYLTITTAILGFVAFGLSMIFVNQIPIITLVGIAGFVCFTYSVYKLVEYKF</sequence>
<name>A0A7G9W9X1_ALKCA</name>
<evidence type="ECO:0000313" key="3">
    <source>
        <dbReference type="Proteomes" id="UP000516160"/>
    </source>
</evidence>
<keyword evidence="1" id="KW-0812">Transmembrane</keyword>
<feature type="transmembrane region" description="Helical" evidence="1">
    <location>
        <begin position="30"/>
        <end position="50"/>
    </location>
</feature>
<proteinExistence type="predicted"/>
<dbReference type="KEGG" id="acae:HYG86_12250"/>
<dbReference type="EMBL" id="CP058559">
    <property type="protein sequence ID" value="QNO15483.1"/>
    <property type="molecule type" value="Genomic_DNA"/>
</dbReference>
<keyword evidence="1" id="KW-0472">Membrane</keyword>
<gene>
    <name evidence="2" type="ORF">HYG86_12250</name>
</gene>